<sequence>MPFTMSDPKEYTIGWICAVEAEYVAAQELLDEEHPSLASQDAKDNNIYTLGSIGLHKIAVACPPHWNYGVVSAANVARDMLRTFTNLRFGLMVGIGGGVPTTQDIRLGDIVVSSLDYEKGAVLQYDFGHTVQDKAFKTTGHQNAPPSLLQAAVQALEVRYRRRGNEIDKHVTAILDLNPRLQGKYCRPDLKADRLYQSDYVHVETSNGSCASSCGLDDANLIKREPRSKFNDNPKVHYGLIASGNMVMKDAVLRDNLAREKGMLCFEMEAAGLMNHFQCLVIRGICDYSDTHKNEDWQGYAAIAAAAYAKDLLNIITPSKVEAEAKLVDLVSDGELSEQLLGIISILVSSLPVLTIDVQSSTENTESTVGSMQVNAHFDKIADWLSPPDPSTNFHKAREQHHLGTGYWLLDSDKYISWKSERNSFLWLNGIPGCGKTILSSTVVADLEHKHPLSLLYFYFDFSDTHKQSFENAVRSFIYQLYYKQGDCRPEVDSLYSSCSNGYKQPSNEVLLALLQNLIKEAGEVWIVLDALDEHEDEGGRRTKRLLPWIKNLRDCASSTHILVTSRPEIDIKLGIEGWACHEEIISLKGGLVDQDIRDYVEAMVQKMHRWQSRPDIQKEIKDALVRKADGM</sequence>
<comment type="caution">
    <text evidence="3">The sequence shown here is derived from an EMBL/GenBank/DDBJ whole genome shotgun (WGS) entry which is preliminary data.</text>
</comment>
<dbReference type="InterPro" id="IPR007111">
    <property type="entry name" value="NACHT_NTPase"/>
</dbReference>
<dbReference type="InterPro" id="IPR053137">
    <property type="entry name" value="NLR-like"/>
</dbReference>
<name>A0AAN9YR08_9PEZI</name>
<dbReference type="PROSITE" id="PS50837">
    <property type="entry name" value="NACHT"/>
    <property type="match status" value="1"/>
</dbReference>
<dbReference type="GO" id="GO:0003824">
    <property type="term" value="F:catalytic activity"/>
    <property type="evidence" value="ECO:0007669"/>
    <property type="project" value="InterPro"/>
</dbReference>
<evidence type="ECO:0000259" key="2">
    <source>
        <dbReference type="PROSITE" id="PS50837"/>
    </source>
</evidence>
<reference evidence="3 4" key="1">
    <citation type="submission" date="2024-02" db="EMBL/GenBank/DDBJ databases">
        <title>De novo assembly and annotation of 12 fungi associated with fruit tree decline syndrome in Ontario, Canada.</title>
        <authorList>
            <person name="Sulman M."/>
            <person name="Ellouze W."/>
            <person name="Ilyukhin E."/>
        </authorList>
    </citation>
    <scope>NUCLEOTIDE SEQUENCE [LARGE SCALE GENOMIC DNA]</scope>
    <source>
        <strain evidence="3 4">M11/M66-122</strain>
    </source>
</reference>
<evidence type="ECO:0000256" key="1">
    <source>
        <dbReference type="ARBA" id="ARBA00022737"/>
    </source>
</evidence>
<dbReference type="InterPro" id="IPR056884">
    <property type="entry name" value="NPHP3-like_N"/>
</dbReference>
<dbReference type="SUPFAM" id="SSF52540">
    <property type="entry name" value="P-loop containing nucleoside triphosphate hydrolases"/>
    <property type="match status" value="1"/>
</dbReference>
<protein>
    <recommendedName>
        <fullName evidence="2">NACHT domain-containing protein</fullName>
    </recommendedName>
</protein>
<dbReference type="PANTHER" id="PTHR46082:SF11">
    <property type="entry name" value="AAA+ ATPASE DOMAIN-CONTAINING PROTEIN-RELATED"/>
    <property type="match status" value="1"/>
</dbReference>
<keyword evidence="4" id="KW-1185">Reference proteome</keyword>
<dbReference type="Pfam" id="PF24883">
    <property type="entry name" value="NPHP3_N"/>
    <property type="match status" value="1"/>
</dbReference>
<proteinExistence type="predicted"/>
<dbReference type="Gene3D" id="3.40.50.300">
    <property type="entry name" value="P-loop containing nucleotide triphosphate hydrolases"/>
    <property type="match status" value="1"/>
</dbReference>
<dbReference type="EMBL" id="JAKJXP020000057">
    <property type="protein sequence ID" value="KAK7750874.1"/>
    <property type="molecule type" value="Genomic_DNA"/>
</dbReference>
<organism evidence="3 4">
    <name type="scientific">Diatrype stigma</name>
    <dbReference type="NCBI Taxonomy" id="117547"/>
    <lineage>
        <taxon>Eukaryota</taxon>
        <taxon>Fungi</taxon>
        <taxon>Dikarya</taxon>
        <taxon>Ascomycota</taxon>
        <taxon>Pezizomycotina</taxon>
        <taxon>Sordariomycetes</taxon>
        <taxon>Xylariomycetidae</taxon>
        <taxon>Xylariales</taxon>
        <taxon>Diatrypaceae</taxon>
        <taxon>Diatrype</taxon>
    </lineage>
</organism>
<gene>
    <name evidence="3" type="ORF">SLS62_007137</name>
</gene>
<dbReference type="GO" id="GO:0009116">
    <property type="term" value="P:nucleoside metabolic process"/>
    <property type="evidence" value="ECO:0007669"/>
    <property type="project" value="InterPro"/>
</dbReference>
<dbReference type="Proteomes" id="UP001320420">
    <property type="component" value="Unassembled WGS sequence"/>
</dbReference>
<feature type="domain" description="NACHT" evidence="2">
    <location>
        <begin position="424"/>
        <end position="568"/>
    </location>
</feature>
<dbReference type="PANTHER" id="PTHR46082">
    <property type="entry name" value="ATP/GTP-BINDING PROTEIN-RELATED"/>
    <property type="match status" value="1"/>
</dbReference>
<evidence type="ECO:0000313" key="4">
    <source>
        <dbReference type="Proteomes" id="UP001320420"/>
    </source>
</evidence>
<dbReference type="InterPro" id="IPR035994">
    <property type="entry name" value="Nucleoside_phosphorylase_sf"/>
</dbReference>
<keyword evidence="1" id="KW-0677">Repeat</keyword>
<evidence type="ECO:0000313" key="3">
    <source>
        <dbReference type="EMBL" id="KAK7750874.1"/>
    </source>
</evidence>
<dbReference type="Gene3D" id="3.40.50.1580">
    <property type="entry name" value="Nucleoside phosphorylase domain"/>
    <property type="match status" value="1"/>
</dbReference>
<accession>A0AAN9YR08</accession>
<dbReference type="AlphaFoldDB" id="A0AAN9YR08"/>
<dbReference type="SUPFAM" id="SSF53167">
    <property type="entry name" value="Purine and uridine phosphorylases"/>
    <property type="match status" value="1"/>
</dbReference>
<dbReference type="InterPro" id="IPR027417">
    <property type="entry name" value="P-loop_NTPase"/>
</dbReference>